<keyword evidence="3 4" id="KW-0732">Signal</keyword>
<dbReference type="InterPro" id="IPR028082">
    <property type="entry name" value="Peripla_BP_I"/>
</dbReference>
<reference evidence="6" key="1">
    <citation type="submission" date="2016-08" db="EMBL/GenBank/DDBJ databases">
        <title>Sequencing, Assembly and Comparative Genomics of S. aureofaciens ATCC 10762.</title>
        <authorList>
            <person name="Gradnigo J.S."/>
            <person name="Johnson N."/>
            <person name="Somerville G.A."/>
        </authorList>
    </citation>
    <scope>NUCLEOTIDE SEQUENCE [LARGE SCALE GENOMIC DNA]</scope>
    <source>
        <strain evidence="6">ATCC 10762</strain>
    </source>
</reference>
<feature type="chain" id="PRO_5009199103" evidence="4">
    <location>
        <begin position="23"/>
        <end position="327"/>
    </location>
</feature>
<feature type="domain" description="Periplasmic binding protein" evidence="5">
    <location>
        <begin position="40"/>
        <end position="300"/>
    </location>
</feature>
<evidence type="ECO:0000256" key="4">
    <source>
        <dbReference type="SAM" id="SignalP"/>
    </source>
</evidence>
<evidence type="ECO:0000259" key="5">
    <source>
        <dbReference type="Pfam" id="PF13407"/>
    </source>
</evidence>
<sequence>MSKRAAAALVAGAMVTVLTACGSGGGGGSADKGAGHKLVVGFSQVGAESGWRTANTKSIQESAKKAGIELKFSDAQQKQENQIKAIRSFIQQKVDVIAFSPVVESGWDTVLKEAKDAKIPVILTDRAVDSKDDSLYVSFLGSDFVEEGKKAGDWLVKEYQGKSDEVNIVELQGTTGSAPANDRKAGFGDVIKADAKFKVVASQTGDFTRAKGKEVMQAFLKAQPKIDVLYAHNDDMALGAIQAIEEAGKKPGTDIRIISVDGVKDAFTAMSQGKINVDVECNPLLGDQLMDLAKKVKAGEQVPKRIKTQEGVFTQDQAAAELPTRQY</sequence>
<dbReference type="PANTHER" id="PTHR46847:SF3">
    <property type="entry name" value="GALACTOFURANOSE-BINDING PROTEIN YTFQ"/>
    <property type="match status" value="1"/>
</dbReference>
<comment type="caution">
    <text evidence="6">The sequence shown here is derived from an EMBL/GenBank/DDBJ whole genome shotgun (WGS) entry which is preliminary data.</text>
</comment>
<dbReference type="GO" id="GO:0030313">
    <property type="term" value="C:cell envelope"/>
    <property type="evidence" value="ECO:0007669"/>
    <property type="project" value="UniProtKB-SubCell"/>
</dbReference>
<organism evidence="6 7">
    <name type="scientific">Kitasatospora aureofaciens</name>
    <name type="common">Streptomyces aureofaciens</name>
    <dbReference type="NCBI Taxonomy" id="1894"/>
    <lineage>
        <taxon>Bacteria</taxon>
        <taxon>Bacillati</taxon>
        <taxon>Actinomycetota</taxon>
        <taxon>Actinomycetes</taxon>
        <taxon>Kitasatosporales</taxon>
        <taxon>Streptomycetaceae</taxon>
        <taxon>Kitasatospora</taxon>
    </lineage>
</organism>
<dbReference type="AlphaFoldDB" id="A0A1E7NFS4"/>
<comment type="subcellular location">
    <subcellularLocation>
        <location evidence="1">Cell envelope</location>
    </subcellularLocation>
</comment>
<gene>
    <name evidence="6" type="ORF">HS99_0002055</name>
</gene>
<dbReference type="PROSITE" id="PS51257">
    <property type="entry name" value="PROKAR_LIPOPROTEIN"/>
    <property type="match status" value="1"/>
</dbReference>
<dbReference type="PANTHER" id="PTHR46847">
    <property type="entry name" value="D-ALLOSE-BINDING PERIPLASMIC PROTEIN-RELATED"/>
    <property type="match status" value="1"/>
</dbReference>
<keyword evidence="7" id="KW-1185">Reference proteome</keyword>
<feature type="signal peptide" evidence="4">
    <location>
        <begin position="1"/>
        <end position="22"/>
    </location>
</feature>
<evidence type="ECO:0000256" key="1">
    <source>
        <dbReference type="ARBA" id="ARBA00004196"/>
    </source>
</evidence>
<dbReference type="CDD" id="cd06309">
    <property type="entry name" value="PBP1_galactofuranose_YtfQ-like"/>
    <property type="match status" value="1"/>
</dbReference>
<name>A0A1E7NFS4_KITAU</name>
<evidence type="ECO:0000256" key="3">
    <source>
        <dbReference type="ARBA" id="ARBA00022729"/>
    </source>
</evidence>
<evidence type="ECO:0000313" key="7">
    <source>
        <dbReference type="Proteomes" id="UP000037395"/>
    </source>
</evidence>
<proteinExistence type="inferred from homology"/>
<accession>A0A1E7NFS4</accession>
<dbReference type="OrthoDB" id="1957427at2"/>
<dbReference type="Pfam" id="PF13407">
    <property type="entry name" value="Peripla_BP_4"/>
    <property type="match status" value="1"/>
</dbReference>
<dbReference type="RefSeq" id="WP_030285838.1">
    <property type="nucleotide sequence ID" value="NZ_JBEZYM010000016.1"/>
</dbReference>
<evidence type="ECO:0000256" key="2">
    <source>
        <dbReference type="ARBA" id="ARBA00007639"/>
    </source>
</evidence>
<dbReference type="SUPFAM" id="SSF53822">
    <property type="entry name" value="Periplasmic binding protein-like I"/>
    <property type="match status" value="1"/>
</dbReference>
<dbReference type="Proteomes" id="UP000037395">
    <property type="component" value="Unassembled WGS sequence"/>
</dbReference>
<dbReference type="GO" id="GO:0030246">
    <property type="term" value="F:carbohydrate binding"/>
    <property type="evidence" value="ECO:0007669"/>
    <property type="project" value="UniProtKB-ARBA"/>
</dbReference>
<dbReference type="Gene3D" id="3.40.50.2300">
    <property type="match status" value="2"/>
</dbReference>
<dbReference type="EMBL" id="JPRF03000001">
    <property type="protein sequence ID" value="OEV39498.1"/>
    <property type="molecule type" value="Genomic_DNA"/>
</dbReference>
<evidence type="ECO:0000313" key="6">
    <source>
        <dbReference type="EMBL" id="OEV39498.1"/>
    </source>
</evidence>
<dbReference type="InterPro" id="IPR025997">
    <property type="entry name" value="SBP_2_dom"/>
</dbReference>
<comment type="similarity">
    <text evidence="2">Belongs to the bacterial solute-binding protein 2 family.</text>
</comment>
<protein>
    <submittedName>
        <fullName evidence="6">LacI family transcriptional regulator</fullName>
    </submittedName>
</protein>